<evidence type="ECO:0000313" key="3">
    <source>
        <dbReference type="Proteomes" id="UP001175261"/>
    </source>
</evidence>
<evidence type="ECO:0008006" key="4">
    <source>
        <dbReference type="Google" id="ProtNLM"/>
    </source>
</evidence>
<accession>A0AA39L5G3</accession>
<sequence>MKFSASLLVASAFASSVFALVPSKPTRDIWVLNEVNSDIIDLNNAVTAYTGGTGTTVISRADTLIGTLNAGVTTANAQPMLTLSESLALQGPVQTVTGSTRDLVDDLTAKRPLIISNGLCATTRGRVNTINTSANNLINAIVAKVPAAAQSIAERLVSDLRAELARAKTNFSTSNCP</sequence>
<dbReference type="PANTHER" id="PTHR38123:SF6">
    <property type="entry name" value="CELL WALL SERINE-THREONINE-RICH GALACTOMANNOPROTEIN MP1 (AFU_ORTHOLOGUE AFUA_4G03240)"/>
    <property type="match status" value="1"/>
</dbReference>
<feature type="signal peptide" evidence="1">
    <location>
        <begin position="1"/>
        <end position="19"/>
    </location>
</feature>
<reference evidence="2" key="1">
    <citation type="submission" date="2022-10" db="EMBL/GenBank/DDBJ databases">
        <title>Determination and structural analysis of whole genome sequence of Sarocladium strictum F4-1.</title>
        <authorList>
            <person name="Hu L."/>
            <person name="Jiang Y."/>
        </authorList>
    </citation>
    <scope>NUCLEOTIDE SEQUENCE</scope>
    <source>
        <strain evidence="2">F4-1</strain>
    </source>
</reference>
<evidence type="ECO:0000313" key="2">
    <source>
        <dbReference type="EMBL" id="KAK0384873.1"/>
    </source>
</evidence>
<dbReference type="Pfam" id="PF12296">
    <property type="entry name" value="HsbA"/>
    <property type="match status" value="1"/>
</dbReference>
<dbReference type="InterPro" id="IPR021054">
    <property type="entry name" value="Cell_wall_mannoprotein_1"/>
</dbReference>
<dbReference type="AlphaFoldDB" id="A0AA39L5G3"/>
<evidence type="ECO:0000256" key="1">
    <source>
        <dbReference type="SAM" id="SignalP"/>
    </source>
</evidence>
<proteinExistence type="predicted"/>
<dbReference type="GO" id="GO:0005576">
    <property type="term" value="C:extracellular region"/>
    <property type="evidence" value="ECO:0007669"/>
    <property type="project" value="TreeGrafter"/>
</dbReference>
<dbReference type="Gene3D" id="1.20.1280.140">
    <property type="match status" value="1"/>
</dbReference>
<dbReference type="EMBL" id="JAPDFR010000007">
    <property type="protein sequence ID" value="KAK0384873.1"/>
    <property type="molecule type" value="Genomic_DNA"/>
</dbReference>
<comment type="caution">
    <text evidence="2">The sequence shown here is derived from an EMBL/GenBank/DDBJ whole genome shotgun (WGS) entry which is preliminary data.</text>
</comment>
<dbReference type="Proteomes" id="UP001175261">
    <property type="component" value="Unassembled WGS sequence"/>
</dbReference>
<organism evidence="2 3">
    <name type="scientific">Sarocladium strictum</name>
    <name type="common">Black bundle disease fungus</name>
    <name type="synonym">Acremonium strictum</name>
    <dbReference type="NCBI Taxonomy" id="5046"/>
    <lineage>
        <taxon>Eukaryota</taxon>
        <taxon>Fungi</taxon>
        <taxon>Dikarya</taxon>
        <taxon>Ascomycota</taxon>
        <taxon>Pezizomycotina</taxon>
        <taxon>Sordariomycetes</taxon>
        <taxon>Hypocreomycetidae</taxon>
        <taxon>Hypocreales</taxon>
        <taxon>Sarocladiaceae</taxon>
        <taxon>Sarocladium</taxon>
    </lineage>
</organism>
<keyword evidence="1" id="KW-0732">Signal</keyword>
<gene>
    <name evidence="2" type="ORF">NLU13_7351</name>
</gene>
<keyword evidence="3" id="KW-1185">Reference proteome</keyword>
<feature type="chain" id="PRO_5041468794" description="Cell wall galactomannoprotein" evidence="1">
    <location>
        <begin position="20"/>
        <end position="177"/>
    </location>
</feature>
<protein>
    <recommendedName>
        <fullName evidence="4">Cell wall galactomannoprotein</fullName>
    </recommendedName>
</protein>
<name>A0AA39L5G3_SARSR</name>
<dbReference type="PANTHER" id="PTHR38123">
    <property type="entry name" value="CELL WALL SERINE-THREONINE-RICH GALACTOMANNOPROTEIN MP1 (AFU_ORTHOLOGUE AFUA_4G03240)"/>
    <property type="match status" value="1"/>
</dbReference>